<dbReference type="Pfam" id="PF11340">
    <property type="entry name" value="DUF3142"/>
    <property type="match status" value="1"/>
</dbReference>
<name>A0A858RH71_9BACT</name>
<accession>A0A858RH71</accession>
<evidence type="ECO:0000313" key="2">
    <source>
        <dbReference type="Proteomes" id="UP000501812"/>
    </source>
</evidence>
<sequence length="457" mass="49903">MKHLRPLLLILLLAGGCERKASPASSPLSQDQAPGFWIWHRSSALAERETASIRKSGSGPLYRQIVEFGWRNGEWSPRPLGTADVLGSATPVLRLDPGPAMMEQPDAAASLAKWLRHHFDGKVPSAIQLDYDCPVRLLPRFGVFVSELRSELGLEKVSVTALASWIDSPAFPRFSETVDELVPMFYDLTADPPGDVVAGKVVPMAGTDTARRIERWKKCRKTWRAGLPNFERLTLFKADGSLVGHLRQWSPEALADMQSLKPLSGFSGGAAYRADRSINFQGTSVEADQLLVWRAPDNEELKHLIRTSFSSGASGIVWFALPGPGLRTSRSPQHLAALARSESPFPSIKATRDSAGRIILRNEGPGDLVMKPGGEMHQLALESDRPGSFAHAGPGDFFRTSLPEGSPISINFSRKIVIHFAGLGVDEEIASEPGLVPVKDHQELRWSLDASPPQPLP</sequence>
<dbReference type="EMBL" id="CP051774">
    <property type="protein sequence ID" value="QJE95921.1"/>
    <property type="molecule type" value="Genomic_DNA"/>
</dbReference>
<dbReference type="InterPro" id="IPR021488">
    <property type="entry name" value="DUF3142"/>
</dbReference>
<reference evidence="1 2" key="1">
    <citation type="submission" date="2020-04" db="EMBL/GenBank/DDBJ databases">
        <title>Luteolibacter sp. G-1-1-1 isolated from soil.</title>
        <authorList>
            <person name="Dahal R.H."/>
        </authorList>
    </citation>
    <scope>NUCLEOTIDE SEQUENCE [LARGE SCALE GENOMIC DNA]</scope>
    <source>
        <strain evidence="1 2">G-1-1-1</strain>
    </source>
</reference>
<keyword evidence="2" id="KW-1185">Reference proteome</keyword>
<dbReference type="PROSITE" id="PS51257">
    <property type="entry name" value="PROKAR_LIPOPROTEIN"/>
    <property type="match status" value="1"/>
</dbReference>
<dbReference type="AlphaFoldDB" id="A0A858RH71"/>
<protein>
    <submittedName>
        <fullName evidence="1">DUF3142 domain-containing protein</fullName>
    </submittedName>
</protein>
<dbReference type="Proteomes" id="UP000501812">
    <property type="component" value="Chromosome"/>
</dbReference>
<proteinExistence type="predicted"/>
<gene>
    <name evidence="1" type="ORF">HHL09_09045</name>
</gene>
<evidence type="ECO:0000313" key="1">
    <source>
        <dbReference type="EMBL" id="QJE95921.1"/>
    </source>
</evidence>
<organism evidence="1 2">
    <name type="scientific">Luteolibacter luteus</name>
    <dbReference type="NCBI Taxonomy" id="2728835"/>
    <lineage>
        <taxon>Bacteria</taxon>
        <taxon>Pseudomonadati</taxon>
        <taxon>Verrucomicrobiota</taxon>
        <taxon>Verrucomicrobiia</taxon>
        <taxon>Verrucomicrobiales</taxon>
        <taxon>Verrucomicrobiaceae</taxon>
        <taxon>Luteolibacter</taxon>
    </lineage>
</organism>
<dbReference type="RefSeq" id="WP_169454234.1">
    <property type="nucleotide sequence ID" value="NZ_CP051774.1"/>
</dbReference>
<dbReference type="KEGG" id="luo:HHL09_09045"/>